<keyword evidence="3" id="KW-1185">Reference proteome</keyword>
<dbReference type="OrthoDB" id="10005499at2"/>
<feature type="region of interest" description="Disordered" evidence="1">
    <location>
        <begin position="1"/>
        <end position="20"/>
    </location>
</feature>
<feature type="compositionally biased region" description="Pro residues" evidence="1">
    <location>
        <begin position="1"/>
        <end position="12"/>
    </location>
</feature>
<dbReference type="RefSeq" id="WP_057745320.1">
    <property type="nucleotide sequence ID" value="NZ_LJYG01000044.1"/>
</dbReference>
<dbReference type="AlphaFoldDB" id="A0A0R3DZJ8"/>
<proteinExistence type="predicted"/>
<dbReference type="EMBL" id="LJYG01000044">
    <property type="protein sequence ID" value="KRQ15355.1"/>
    <property type="molecule type" value="Genomic_DNA"/>
</dbReference>
<evidence type="ECO:0000313" key="3">
    <source>
        <dbReference type="Proteomes" id="UP000051936"/>
    </source>
</evidence>
<comment type="caution">
    <text evidence="2">The sequence shown here is derived from an EMBL/GenBank/DDBJ whole genome shotgun (WGS) entry which is preliminary data.</text>
</comment>
<gene>
    <name evidence="2" type="ORF">AOQ71_10165</name>
</gene>
<dbReference type="Proteomes" id="UP000051936">
    <property type="component" value="Unassembled WGS sequence"/>
</dbReference>
<evidence type="ECO:0000313" key="2">
    <source>
        <dbReference type="EMBL" id="KRQ15355.1"/>
    </source>
</evidence>
<protein>
    <submittedName>
        <fullName evidence="2">Uncharacterized protein</fullName>
    </submittedName>
</protein>
<sequence>MPLDRGPPPTPPAIEETQKKTDAPIVDMRDAFARKTPQTEEDLAQARAFIEGKIEMIRRDPHMTPSEKEAAIADLQSRR</sequence>
<evidence type="ECO:0000256" key="1">
    <source>
        <dbReference type="SAM" id="MobiDB-lite"/>
    </source>
</evidence>
<reference evidence="2 3" key="1">
    <citation type="submission" date="2015-09" db="EMBL/GenBank/DDBJ databases">
        <title>Draft Genome Sequence of Bradyrhizobium manausense Strain BR 3351T, a Novel Symbiotic Nitrogen-Fixing Alphaproteobacterium Isolated from Brazilian Amazon Rain Forest.</title>
        <authorList>
            <person name="De Araujo J.L."/>
            <person name="Zilli J.E."/>
        </authorList>
    </citation>
    <scope>NUCLEOTIDE SEQUENCE [LARGE SCALE GENOMIC DNA]</scope>
    <source>
        <strain evidence="2 3">BR3351</strain>
    </source>
</reference>
<organism evidence="2 3">
    <name type="scientific">Bradyrhizobium manausense</name>
    <dbReference type="NCBI Taxonomy" id="989370"/>
    <lineage>
        <taxon>Bacteria</taxon>
        <taxon>Pseudomonadati</taxon>
        <taxon>Pseudomonadota</taxon>
        <taxon>Alphaproteobacteria</taxon>
        <taxon>Hyphomicrobiales</taxon>
        <taxon>Nitrobacteraceae</taxon>
        <taxon>Bradyrhizobium</taxon>
    </lineage>
</organism>
<name>A0A0R3DZJ8_9BRAD</name>
<accession>A0A0R3DZJ8</accession>